<feature type="region of interest" description="Disordered" evidence="1">
    <location>
        <begin position="1"/>
        <end position="43"/>
    </location>
</feature>
<organism evidence="2 3">
    <name type="scientific">Actinospica durhamensis</name>
    <dbReference type="NCBI Taxonomy" id="1508375"/>
    <lineage>
        <taxon>Bacteria</taxon>
        <taxon>Bacillati</taxon>
        <taxon>Actinomycetota</taxon>
        <taxon>Actinomycetes</taxon>
        <taxon>Catenulisporales</taxon>
        <taxon>Actinospicaceae</taxon>
        <taxon>Actinospica</taxon>
    </lineage>
</organism>
<dbReference type="AlphaFoldDB" id="A0A941EUP4"/>
<protein>
    <submittedName>
        <fullName evidence="2">Uncharacterized protein</fullName>
    </submittedName>
</protein>
<accession>A0A941EUP4</accession>
<dbReference type="EMBL" id="JAGSOG010000161">
    <property type="protein sequence ID" value="MBR7836793.1"/>
    <property type="molecule type" value="Genomic_DNA"/>
</dbReference>
<dbReference type="RefSeq" id="WP_368861653.1">
    <property type="nucleotide sequence ID" value="NZ_JAGSOG010000161.1"/>
</dbReference>
<name>A0A941EUP4_9ACTN</name>
<keyword evidence="3" id="KW-1185">Reference proteome</keyword>
<evidence type="ECO:0000256" key="1">
    <source>
        <dbReference type="SAM" id="MobiDB-lite"/>
    </source>
</evidence>
<evidence type="ECO:0000313" key="2">
    <source>
        <dbReference type="EMBL" id="MBR7836793.1"/>
    </source>
</evidence>
<proteinExistence type="predicted"/>
<reference evidence="2" key="1">
    <citation type="submission" date="2021-04" db="EMBL/GenBank/DDBJ databases">
        <title>Genome based classification of Actinospica acidithermotolerans sp. nov., an actinobacterium isolated from an Indonesian hot spring.</title>
        <authorList>
            <person name="Kusuma A.B."/>
            <person name="Putra K.E."/>
            <person name="Nafisah S."/>
            <person name="Loh J."/>
            <person name="Nouioui I."/>
            <person name="Goodfellow M."/>
        </authorList>
    </citation>
    <scope>NUCLEOTIDE SEQUENCE</scope>
    <source>
        <strain evidence="2">CSCA 57</strain>
    </source>
</reference>
<sequence>AKPAAATATAKPAAAKATTPAAKPAAKTTTPAKTTTTPAQPAAQVETKAASPFAGATLSQLEPTGTVGSQSHISLSSSQWSNATQIVQATENMHLSPYAATIAVATSMQESKLQNLNVAVDHDSLGLFQQRPSCGWGSPSQLEDPNYAATAFLKNLPSSYQNMSLHTAAQDVQGSFDGYLYAQWEDQAAHIVSTIVNS</sequence>
<comment type="caution">
    <text evidence="2">The sequence shown here is derived from an EMBL/GenBank/DDBJ whole genome shotgun (WGS) entry which is preliminary data.</text>
</comment>
<gene>
    <name evidence="2" type="ORF">KDL01_26165</name>
</gene>
<evidence type="ECO:0000313" key="3">
    <source>
        <dbReference type="Proteomes" id="UP000675781"/>
    </source>
</evidence>
<dbReference type="Proteomes" id="UP000675781">
    <property type="component" value="Unassembled WGS sequence"/>
</dbReference>
<feature type="non-terminal residue" evidence="2">
    <location>
        <position position="1"/>
    </location>
</feature>